<keyword evidence="3" id="KW-1185">Reference proteome</keyword>
<feature type="domain" description="NAD-dependent epimerase/dehydratase" evidence="1">
    <location>
        <begin position="3"/>
        <end position="176"/>
    </location>
</feature>
<dbReference type="Proteomes" id="UP001548832">
    <property type="component" value="Unassembled WGS sequence"/>
</dbReference>
<dbReference type="PANTHER" id="PTHR43245:SF58">
    <property type="entry name" value="BLL5923 PROTEIN"/>
    <property type="match status" value="1"/>
</dbReference>
<dbReference type="InterPro" id="IPR050177">
    <property type="entry name" value="Lipid_A_modif_metabolic_enz"/>
</dbReference>
<evidence type="ECO:0000259" key="1">
    <source>
        <dbReference type="Pfam" id="PF01370"/>
    </source>
</evidence>
<dbReference type="RefSeq" id="WP_354459794.1">
    <property type="nucleotide sequence ID" value="NZ_JBEWSZ010000001.1"/>
</dbReference>
<evidence type="ECO:0000313" key="2">
    <source>
        <dbReference type="EMBL" id="MET2827788.1"/>
    </source>
</evidence>
<protein>
    <submittedName>
        <fullName evidence="2">NAD-dependent epimerase/dehydratase family protein</fullName>
    </submittedName>
</protein>
<dbReference type="PANTHER" id="PTHR43245">
    <property type="entry name" value="BIFUNCTIONAL POLYMYXIN RESISTANCE PROTEIN ARNA"/>
    <property type="match status" value="1"/>
</dbReference>
<dbReference type="EMBL" id="JBEWSZ010000001">
    <property type="protein sequence ID" value="MET2827788.1"/>
    <property type="molecule type" value="Genomic_DNA"/>
</dbReference>
<proteinExistence type="predicted"/>
<evidence type="ECO:0000313" key="3">
    <source>
        <dbReference type="Proteomes" id="UP001548832"/>
    </source>
</evidence>
<dbReference type="SUPFAM" id="SSF51735">
    <property type="entry name" value="NAD(P)-binding Rossmann-fold domains"/>
    <property type="match status" value="1"/>
</dbReference>
<reference evidence="2 3" key="1">
    <citation type="submission" date="2024-06" db="EMBL/GenBank/DDBJ databases">
        <authorList>
            <person name="Kim D.-U."/>
        </authorList>
    </citation>
    <scope>NUCLEOTIDE SEQUENCE [LARGE SCALE GENOMIC DNA]</scope>
    <source>
        <strain evidence="2 3">KACC15460</strain>
    </source>
</reference>
<comment type="caution">
    <text evidence="2">The sequence shown here is derived from an EMBL/GenBank/DDBJ whole genome shotgun (WGS) entry which is preliminary data.</text>
</comment>
<sequence length="317" mass="33746">MKVLVTGATGFIGGFVVRQLREARIDVRIASRHPEQLGAGGDAARLPEPDAPAEHFLTLMKDITHVVHCAALNNDQTSATDADFRAANVALTERLAHAAAIRTSGRFIYLSSIRAVIGADFRGTIDERTVPAPQCAYGRSKREGEIMALEAYASSGRADATALRLPPVYGAGMKGNLATLMRLADTALPLPAAAFSGVRSLIAREAAAGAVLHLLTSPVPLRPVYFASDLPAIPITTIIEALRRGFGRPLRLLPIPAALMRRAASLLGKGKAWDRMTATQICDPSLLMSEGWTPEADTTGRLTEMARLAKLGQAQPL</sequence>
<name>A0ABV2DEB7_9HYPH</name>
<dbReference type="InterPro" id="IPR001509">
    <property type="entry name" value="Epimerase_deHydtase"/>
</dbReference>
<dbReference type="InterPro" id="IPR036291">
    <property type="entry name" value="NAD(P)-bd_dom_sf"/>
</dbReference>
<dbReference type="Gene3D" id="3.40.50.720">
    <property type="entry name" value="NAD(P)-binding Rossmann-like Domain"/>
    <property type="match status" value="1"/>
</dbReference>
<organism evidence="2 3">
    <name type="scientific">Mesorhizobium shangrilense</name>
    <dbReference type="NCBI Taxonomy" id="460060"/>
    <lineage>
        <taxon>Bacteria</taxon>
        <taxon>Pseudomonadati</taxon>
        <taxon>Pseudomonadota</taxon>
        <taxon>Alphaproteobacteria</taxon>
        <taxon>Hyphomicrobiales</taxon>
        <taxon>Phyllobacteriaceae</taxon>
        <taxon>Mesorhizobium</taxon>
    </lineage>
</organism>
<dbReference type="Pfam" id="PF01370">
    <property type="entry name" value="Epimerase"/>
    <property type="match status" value="1"/>
</dbReference>
<accession>A0ABV2DEB7</accession>
<gene>
    <name evidence="2" type="ORF">ABVQ20_12465</name>
</gene>